<keyword evidence="3" id="KW-1185">Reference proteome</keyword>
<dbReference type="Proteomes" id="UP000606172">
    <property type="component" value="Unassembled WGS sequence"/>
</dbReference>
<organism evidence="2 3">
    <name type="scientific">Sinosporangium siamense</name>
    <dbReference type="NCBI Taxonomy" id="1367973"/>
    <lineage>
        <taxon>Bacteria</taxon>
        <taxon>Bacillati</taxon>
        <taxon>Actinomycetota</taxon>
        <taxon>Actinomycetes</taxon>
        <taxon>Streptosporangiales</taxon>
        <taxon>Streptosporangiaceae</taxon>
        <taxon>Sinosporangium</taxon>
    </lineage>
</organism>
<feature type="compositionally biased region" description="Polar residues" evidence="1">
    <location>
        <begin position="58"/>
        <end position="79"/>
    </location>
</feature>
<protein>
    <submittedName>
        <fullName evidence="2">Uncharacterized protein</fullName>
    </submittedName>
</protein>
<feature type="region of interest" description="Disordered" evidence="1">
    <location>
        <begin position="50"/>
        <end position="107"/>
    </location>
</feature>
<comment type="caution">
    <text evidence="2">The sequence shown here is derived from an EMBL/GenBank/DDBJ whole genome shotgun (WGS) entry which is preliminary data.</text>
</comment>
<proteinExistence type="predicted"/>
<name>A0A919V8D2_9ACTN</name>
<dbReference type="AlphaFoldDB" id="A0A919V8D2"/>
<feature type="compositionally biased region" description="Basic and acidic residues" evidence="1">
    <location>
        <begin position="81"/>
        <end position="92"/>
    </location>
</feature>
<evidence type="ECO:0000256" key="1">
    <source>
        <dbReference type="SAM" id="MobiDB-lite"/>
    </source>
</evidence>
<accession>A0A919V8D2</accession>
<evidence type="ECO:0000313" key="2">
    <source>
        <dbReference type="EMBL" id="GII93092.1"/>
    </source>
</evidence>
<evidence type="ECO:0000313" key="3">
    <source>
        <dbReference type="Proteomes" id="UP000606172"/>
    </source>
</evidence>
<sequence length="107" mass="11660">MFRTSNTVGTATYSPAFTGVPQVRAAEGALDLYRTLVERVRQEACARGWRPPVRNPATALNTLTDPPSGCSGTQENTGRQEGAEPPHHDISARHPHQASDNFDFLDN</sequence>
<reference evidence="2" key="1">
    <citation type="submission" date="2021-01" db="EMBL/GenBank/DDBJ databases">
        <title>Whole genome shotgun sequence of Sinosporangium siamense NBRC 109515.</title>
        <authorList>
            <person name="Komaki H."/>
            <person name="Tamura T."/>
        </authorList>
    </citation>
    <scope>NUCLEOTIDE SEQUENCE</scope>
    <source>
        <strain evidence="2">NBRC 109515</strain>
    </source>
</reference>
<gene>
    <name evidence="2" type="ORF">Ssi02_33230</name>
</gene>
<dbReference type="EMBL" id="BOOW01000020">
    <property type="protein sequence ID" value="GII93092.1"/>
    <property type="molecule type" value="Genomic_DNA"/>
</dbReference>